<dbReference type="EMBL" id="BAABIQ010000002">
    <property type="protein sequence ID" value="GAA4779519.1"/>
    <property type="molecule type" value="Genomic_DNA"/>
</dbReference>
<proteinExistence type="predicted"/>
<evidence type="ECO:0000313" key="1">
    <source>
        <dbReference type="EMBL" id="GAA4779519.1"/>
    </source>
</evidence>
<keyword evidence="2" id="KW-1185">Reference proteome</keyword>
<evidence type="ECO:0008006" key="3">
    <source>
        <dbReference type="Google" id="ProtNLM"/>
    </source>
</evidence>
<gene>
    <name evidence="1" type="ORF">GCM10023231_02880</name>
</gene>
<sequence>MRAIAELPHKDCKISLFSMNQKFIIKFEQGVLEQTYKISELDIVNGINGVFQLLDDDFIQTVINRFTTMRQDFKDAFDRFEEQY</sequence>
<reference evidence="2" key="1">
    <citation type="journal article" date="2019" name="Int. J. Syst. Evol. Microbiol.">
        <title>The Global Catalogue of Microorganisms (GCM) 10K type strain sequencing project: providing services to taxonomists for standard genome sequencing and annotation.</title>
        <authorList>
            <consortium name="The Broad Institute Genomics Platform"/>
            <consortium name="The Broad Institute Genome Sequencing Center for Infectious Disease"/>
            <person name="Wu L."/>
            <person name="Ma J."/>
        </authorList>
    </citation>
    <scope>NUCLEOTIDE SEQUENCE [LARGE SCALE GENOMIC DNA]</scope>
    <source>
        <strain evidence="2">JCM 18200</strain>
    </source>
</reference>
<dbReference type="Proteomes" id="UP001501411">
    <property type="component" value="Unassembled WGS sequence"/>
</dbReference>
<name>A0ABP9AG88_9SPHI</name>
<protein>
    <recommendedName>
        <fullName evidence="3">GSKIP domain-containing protein</fullName>
    </recommendedName>
</protein>
<dbReference type="RefSeq" id="WP_345229903.1">
    <property type="nucleotide sequence ID" value="NZ_BAABIQ010000002.1"/>
</dbReference>
<evidence type="ECO:0000313" key="2">
    <source>
        <dbReference type="Proteomes" id="UP001501411"/>
    </source>
</evidence>
<comment type="caution">
    <text evidence="1">The sequence shown here is derived from an EMBL/GenBank/DDBJ whole genome shotgun (WGS) entry which is preliminary data.</text>
</comment>
<accession>A0ABP9AG88</accession>
<organism evidence="1 2">
    <name type="scientific">Olivibacter ginsenosidimutans</name>
    <dbReference type="NCBI Taxonomy" id="1176537"/>
    <lineage>
        <taxon>Bacteria</taxon>
        <taxon>Pseudomonadati</taxon>
        <taxon>Bacteroidota</taxon>
        <taxon>Sphingobacteriia</taxon>
        <taxon>Sphingobacteriales</taxon>
        <taxon>Sphingobacteriaceae</taxon>
        <taxon>Olivibacter</taxon>
    </lineage>
</organism>